<organism evidence="1 2">
    <name type="scientific">Tetranychus urticae</name>
    <name type="common">Two-spotted spider mite</name>
    <dbReference type="NCBI Taxonomy" id="32264"/>
    <lineage>
        <taxon>Eukaryota</taxon>
        <taxon>Metazoa</taxon>
        <taxon>Ecdysozoa</taxon>
        <taxon>Arthropoda</taxon>
        <taxon>Chelicerata</taxon>
        <taxon>Arachnida</taxon>
        <taxon>Acari</taxon>
        <taxon>Acariformes</taxon>
        <taxon>Trombidiformes</taxon>
        <taxon>Prostigmata</taxon>
        <taxon>Eleutherengona</taxon>
        <taxon>Raphignathae</taxon>
        <taxon>Tetranychoidea</taxon>
        <taxon>Tetranychidae</taxon>
        <taxon>Tetranychus</taxon>
    </lineage>
</organism>
<proteinExistence type="predicted"/>
<dbReference type="EnsemblMetazoa" id="tetur01g02430.1">
    <property type="protein sequence ID" value="tetur01g02430.1"/>
    <property type="gene ID" value="tetur01g02430"/>
</dbReference>
<reference evidence="2" key="1">
    <citation type="submission" date="2011-08" db="EMBL/GenBank/DDBJ databases">
        <authorList>
            <person name="Rombauts S."/>
        </authorList>
    </citation>
    <scope>NUCLEOTIDE SEQUENCE</scope>
    <source>
        <strain evidence="2">London</strain>
    </source>
</reference>
<reference evidence="1" key="2">
    <citation type="submission" date="2015-06" db="UniProtKB">
        <authorList>
            <consortium name="EnsemblMetazoa"/>
        </authorList>
    </citation>
    <scope>IDENTIFICATION</scope>
</reference>
<evidence type="ECO:0000313" key="1">
    <source>
        <dbReference type="EnsemblMetazoa" id="tetur01g02430.1"/>
    </source>
</evidence>
<protein>
    <submittedName>
        <fullName evidence="1">Uncharacterized protein</fullName>
    </submittedName>
</protein>
<evidence type="ECO:0000313" key="2">
    <source>
        <dbReference type="Proteomes" id="UP000015104"/>
    </source>
</evidence>
<name>T1JQ97_TETUR</name>
<sequence length="20" mass="2408">MKIGLKCNCNWLQCQQRRAN</sequence>
<dbReference type="Proteomes" id="UP000015104">
    <property type="component" value="Unassembled WGS sequence"/>
</dbReference>
<keyword evidence="2" id="KW-1185">Reference proteome</keyword>
<dbReference type="HOGENOM" id="CLU_3428623_0_0_1"/>
<dbReference type="EMBL" id="CAEY01000437">
    <property type="status" value="NOT_ANNOTATED_CDS"/>
    <property type="molecule type" value="Genomic_DNA"/>
</dbReference>
<accession>T1JQ97</accession>
<dbReference type="AlphaFoldDB" id="T1JQ97"/>